<protein>
    <submittedName>
        <fullName evidence="2">Uncharacterized protein</fullName>
    </submittedName>
</protein>
<reference evidence="3" key="1">
    <citation type="journal article" date="2006" name="PLoS Biol.">
        <title>Macronuclear genome sequence of the ciliate Tetrahymena thermophila, a model eukaryote.</title>
        <authorList>
            <person name="Eisen J.A."/>
            <person name="Coyne R.S."/>
            <person name="Wu M."/>
            <person name="Wu D."/>
            <person name="Thiagarajan M."/>
            <person name="Wortman J.R."/>
            <person name="Badger J.H."/>
            <person name="Ren Q."/>
            <person name="Amedeo P."/>
            <person name="Jones K.M."/>
            <person name="Tallon L.J."/>
            <person name="Delcher A.L."/>
            <person name="Salzberg S.L."/>
            <person name="Silva J.C."/>
            <person name="Haas B.J."/>
            <person name="Majoros W.H."/>
            <person name="Farzad M."/>
            <person name="Carlton J.M."/>
            <person name="Smith R.K. Jr."/>
            <person name="Garg J."/>
            <person name="Pearlman R.E."/>
            <person name="Karrer K.M."/>
            <person name="Sun L."/>
            <person name="Manning G."/>
            <person name="Elde N.C."/>
            <person name="Turkewitz A.P."/>
            <person name="Asai D.J."/>
            <person name="Wilkes D.E."/>
            <person name="Wang Y."/>
            <person name="Cai H."/>
            <person name="Collins K."/>
            <person name="Stewart B.A."/>
            <person name="Lee S.R."/>
            <person name="Wilamowska K."/>
            <person name="Weinberg Z."/>
            <person name="Ruzzo W.L."/>
            <person name="Wloga D."/>
            <person name="Gaertig J."/>
            <person name="Frankel J."/>
            <person name="Tsao C.-C."/>
            <person name="Gorovsky M.A."/>
            <person name="Keeling P.J."/>
            <person name="Waller R.F."/>
            <person name="Patron N.J."/>
            <person name="Cherry J.M."/>
            <person name="Stover N.A."/>
            <person name="Krieger C.J."/>
            <person name="del Toro C."/>
            <person name="Ryder H.F."/>
            <person name="Williamson S.C."/>
            <person name="Barbeau R.A."/>
            <person name="Hamilton E.P."/>
            <person name="Orias E."/>
        </authorList>
    </citation>
    <scope>NUCLEOTIDE SEQUENCE [LARGE SCALE GENOMIC DNA]</scope>
    <source>
        <strain evidence="3">SB210</strain>
    </source>
</reference>
<keyword evidence="3" id="KW-1185">Reference proteome</keyword>
<evidence type="ECO:0000313" key="3">
    <source>
        <dbReference type="Proteomes" id="UP000009168"/>
    </source>
</evidence>
<evidence type="ECO:0000313" key="2">
    <source>
        <dbReference type="EMBL" id="EWS71934.1"/>
    </source>
</evidence>
<accession>W7XGD0</accession>
<feature type="region of interest" description="Disordered" evidence="1">
    <location>
        <begin position="1"/>
        <end position="22"/>
    </location>
</feature>
<dbReference type="EMBL" id="GG662457">
    <property type="protein sequence ID" value="EWS71934.1"/>
    <property type="molecule type" value="Genomic_DNA"/>
</dbReference>
<dbReference type="KEGG" id="tet:TTHERM_001388165"/>
<dbReference type="GeneID" id="24442272"/>
<name>W7XGD0_TETTS</name>
<proteinExistence type="predicted"/>
<dbReference type="AlphaFoldDB" id="W7XGD0"/>
<evidence type="ECO:0000256" key="1">
    <source>
        <dbReference type="SAM" id="MobiDB-lite"/>
    </source>
</evidence>
<dbReference type="Proteomes" id="UP000009168">
    <property type="component" value="Unassembled WGS sequence"/>
</dbReference>
<dbReference type="InParanoid" id="W7XGD0"/>
<dbReference type="RefSeq" id="XP_012655535.1">
    <property type="nucleotide sequence ID" value="XM_012800081.1"/>
</dbReference>
<gene>
    <name evidence="2" type="ORF">TTHERM_001388165</name>
</gene>
<sequence>MFKFRKTMFSTSSKNGKKEQQSHHLSLRLKQVQNIYYFLNKPFLLLREKQIDEKYISTIIIEKKQAKINYFIQLS</sequence>
<organism evidence="2 3">
    <name type="scientific">Tetrahymena thermophila (strain SB210)</name>
    <dbReference type="NCBI Taxonomy" id="312017"/>
    <lineage>
        <taxon>Eukaryota</taxon>
        <taxon>Sar</taxon>
        <taxon>Alveolata</taxon>
        <taxon>Ciliophora</taxon>
        <taxon>Intramacronucleata</taxon>
        <taxon>Oligohymenophorea</taxon>
        <taxon>Hymenostomatida</taxon>
        <taxon>Tetrahymenina</taxon>
        <taxon>Tetrahymenidae</taxon>
        <taxon>Tetrahymena</taxon>
    </lineage>
</organism>